<dbReference type="GO" id="GO:0005737">
    <property type="term" value="C:cytoplasm"/>
    <property type="evidence" value="ECO:0007669"/>
    <property type="project" value="TreeGrafter"/>
</dbReference>
<dbReference type="InterPro" id="IPR036249">
    <property type="entry name" value="Thioredoxin-like_sf"/>
</dbReference>
<dbReference type="PROSITE" id="PS51352">
    <property type="entry name" value="THIOREDOXIN_2"/>
    <property type="match status" value="1"/>
</dbReference>
<dbReference type="NCBIfam" id="TIGR02190">
    <property type="entry name" value="GlrX-dom"/>
    <property type="match status" value="1"/>
</dbReference>
<dbReference type="Pfam" id="PF00462">
    <property type="entry name" value="Glutaredoxin"/>
    <property type="match status" value="1"/>
</dbReference>
<dbReference type="FunFam" id="3.40.30.10:FF:000160">
    <property type="entry name" value="Peroxiredoxin family protein/glutaredoxin"/>
    <property type="match status" value="1"/>
</dbReference>
<accession>A0A1A9F287</accession>
<dbReference type="GO" id="GO:0034599">
    <property type="term" value="P:cellular response to oxidative stress"/>
    <property type="evidence" value="ECO:0007669"/>
    <property type="project" value="InterPro"/>
</dbReference>
<dbReference type="InterPro" id="IPR011906">
    <property type="entry name" value="Glutaredoxin_dom"/>
</dbReference>
<gene>
    <name evidence="5" type="ORF">A8C75_18555</name>
</gene>
<keyword evidence="1 5" id="KW-0575">Peroxidase</keyword>
<proteinExistence type="predicted"/>
<dbReference type="GO" id="GO:0045454">
    <property type="term" value="P:cell redox homeostasis"/>
    <property type="evidence" value="ECO:0007669"/>
    <property type="project" value="TreeGrafter"/>
</dbReference>
<dbReference type="KEGG" id="mars:A8C75_18555"/>
<dbReference type="InterPro" id="IPR013740">
    <property type="entry name" value="Redoxin"/>
</dbReference>
<dbReference type="PANTHER" id="PTHR10430:SF16">
    <property type="entry name" value="PEROXIREDOXIN-5, MITOCHONDRIAL"/>
    <property type="match status" value="1"/>
</dbReference>
<dbReference type="EMBL" id="CP015839">
    <property type="protein sequence ID" value="ANG64275.1"/>
    <property type="molecule type" value="Genomic_DNA"/>
</dbReference>
<dbReference type="OrthoDB" id="9800621at2"/>
<dbReference type="SUPFAM" id="SSF52833">
    <property type="entry name" value="Thioredoxin-like"/>
    <property type="match status" value="1"/>
</dbReference>
<dbReference type="PRINTS" id="PR00160">
    <property type="entry name" value="GLUTAREDOXIN"/>
</dbReference>
<dbReference type="AlphaFoldDB" id="A0A1A9F287"/>
<dbReference type="RefSeq" id="WP_067385744.1">
    <property type="nucleotide sequence ID" value="NZ_CP015839.1"/>
</dbReference>
<dbReference type="PROSITE" id="PS51354">
    <property type="entry name" value="GLUTAREDOXIN_2"/>
    <property type="match status" value="1"/>
</dbReference>
<keyword evidence="2" id="KW-0560">Oxidoreductase</keyword>
<organism evidence="5 6">
    <name type="scientific">Marinobacterium aestuarii</name>
    <dbReference type="NCBI Taxonomy" id="1821621"/>
    <lineage>
        <taxon>Bacteria</taxon>
        <taxon>Pseudomonadati</taxon>
        <taxon>Pseudomonadota</taxon>
        <taxon>Gammaproteobacteria</taxon>
        <taxon>Oceanospirillales</taxon>
        <taxon>Oceanospirillaceae</taxon>
        <taxon>Marinobacterium</taxon>
    </lineage>
</organism>
<dbReference type="GO" id="GO:0008379">
    <property type="term" value="F:thioredoxin peroxidase activity"/>
    <property type="evidence" value="ECO:0007669"/>
    <property type="project" value="InterPro"/>
</dbReference>
<evidence type="ECO:0000256" key="3">
    <source>
        <dbReference type="PIRSR" id="PIRSR637944-1"/>
    </source>
</evidence>
<evidence type="ECO:0000313" key="5">
    <source>
        <dbReference type="EMBL" id="ANG64275.1"/>
    </source>
</evidence>
<dbReference type="InterPro" id="IPR002109">
    <property type="entry name" value="Glutaredoxin"/>
</dbReference>
<dbReference type="InterPro" id="IPR013766">
    <property type="entry name" value="Thioredoxin_domain"/>
</dbReference>
<dbReference type="Gene3D" id="3.40.30.10">
    <property type="entry name" value="Glutaredoxin"/>
    <property type="match status" value="2"/>
</dbReference>
<feature type="domain" description="Thioredoxin" evidence="4">
    <location>
        <begin position="3"/>
        <end position="167"/>
    </location>
</feature>
<evidence type="ECO:0000256" key="2">
    <source>
        <dbReference type="ARBA" id="ARBA00023002"/>
    </source>
</evidence>
<dbReference type="Proteomes" id="UP000078070">
    <property type="component" value="Chromosome"/>
</dbReference>
<dbReference type="Pfam" id="PF08534">
    <property type="entry name" value="Redoxin"/>
    <property type="match status" value="1"/>
</dbReference>
<evidence type="ECO:0000259" key="4">
    <source>
        <dbReference type="PROSITE" id="PS51352"/>
    </source>
</evidence>
<dbReference type="STRING" id="1821621.A8C75_18555"/>
<dbReference type="GO" id="GO:0042744">
    <property type="term" value="P:hydrogen peroxide catabolic process"/>
    <property type="evidence" value="ECO:0007669"/>
    <property type="project" value="TreeGrafter"/>
</dbReference>
<dbReference type="CDD" id="cd03013">
    <property type="entry name" value="PRX5_like"/>
    <property type="match status" value="1"/>
</dbReference>
<protein>
    <submittedName>
        <fullName evidence="5">Glutathione peroxidase</fullName>
    </submittedName>
</protein>
<dbReference type="InterPro" id="IPR014025">
    <property type="entry name" value="Glutaredoxin_subgr"/>
</dbReference>
<dbReference type="InterPro" id="IPR037944">
    <property type="entry name" value="PRX5-like"/>
</dbReference>
<name>A0A1A9F287_9GAMM</name>
<keyword evidence="6" id="KW-1185">Reference proteome</keyword>
<reference evidence="6" key="1">
    <citation type="submission" date="2016-05" db="EMBL/GenBank/DDBJ databases">
        <authorList>
            <person name="Baek K."/>
            <person name="Yang S.-J."/>
        </authorList>
    </citation>
    <scope>NUCLEOTIDE SEQUENCE [LARGE SCALE GENOMIC DNA]</scope>
    <source>
        <strain evidence="6">ST58-10</strain>
    </source>
</reference>
<sequence length="245" mass="27034">MQHKEGQRVPQVTFRTRVGNDWQDLTSDEIFAGKNVILFALPGAFTPTCSTTHLPRYNELAPVFQANGVDSIICLSVNDAFVMNAWAEDQKLAHIQVLPDGNGEFSDGMGMLVDKADLGFGKRSWRYSMLVKDGVIDKMFIEPDLPGDPFEVSDADTMLNYINPQAQQPKRVTIITKPGCPHCTRAKKVLSEHEFRYEEIVLGQGGVSYSSLTAISGRGTTPQVYIDGLHVGTADELEQWLAANA</sequence>
<dbReference type="PANTHER" id="PTHR10430">
    <property type="entry name" value="PEROXIREDOXIN"/>
    <property type="match status" value="1"/>
</dbReference>
<evidence type="ECO:0000256" key="1">
    <source>
        <dbReference type="ARBA" id="ARBA00022559"/>
    </source>
</evidence>
<reference evidence="5 6" key="2">
    <citation type="journal article" date="2018" name="Int. J. Syst. Evol. Microbiol.">
        <title>Marinobacterium aestuarii sp. nov., a benzene-degrading marine bacterium isolated from estuary sediment.</title>
        <authorList>
            <person name="Bae S.S."/>
            <person name="Jung J."/>
            <person name="Chung D."/>
            <person name="Baek K."/>
        </authorList>
    </citation>
    <scope>NUCLEOTIDE SEQUENCE [LARGE SCALE GENOMIC DNA]</scope>
    <source>
        <strain evidence="5 6">ST58-10</strain>
    </source>
</reference>
<feature type="active site" description="Cysteine sulfenic acid (-SOH) intermediate" evidence="3">
    <location>
        <position position="49"/>
    </location>
</feature>
<evidence type="ECO:0000313" key="6">
    <source>
        <dbReference type="Proteomes" id="UP000078070"/>
    </source>
</evidence>